<name>A0ABR2QM43_9ROSI</name>
<evidence type="ECO:0000313" key="3">
    <source>
        <dbReference type="EMBL" id="KAK9001738.1"/>
    </source>
</evidence>
<evidence type="ECO:0000256" key="1">
    <source>
        <dbReference type="SAM" id="MobiDB-lite"/>
    </source>
</evidence>
<keyword evidence="4" id="KW-1185">Reference proteome</keyword>
<feature type="region of interest" description="Disordered" evidence="1">
    <location>
        <begin position="154"/>
        <end position="180"/>
    </location>
</feature>
<sequence>MVAARLDGFEIMWVAGSMVLLALLDTNSRQCLLSQDVVSTWFGRLEEWSASVEYASRCAWLSISGLSICLWSEGSFRNIDGLWGKYLRVDAATEEPTSFERAHILIETSVRGRIDEVVEVASLGTMFPIVVKEDKLVRVPAVEQRDVVDGAALSEQSQEVSVASPRKNSPVEHGGDDLPHWHTNHLWEIESARKGRGASMVVGGASDRVVVGDCESAEKYGRVVGENSEGAPSTAFLGLVGAAAAPIIGSAHGGARKVKSGNTLVEALGSPAQKHVITAARSGRGRGRPTKGRSLLFQAVL</sequence>
<proteinExistence type="predicted"/>
<dbReference type="Proteomes" id="UP001396334">
    <property type="component" value="Unassembled WGS sequence"/>
</dbReference>
<reference evidence="3 4" key="1">
    <citation type="journal article" date="2024" name="G3 (Bethesda)">
        <title>Genome assembly of Hibiscus sabdariffa L. provides insights into metabolisms of medicinal natural products.</title>
        <authorList>
            <person name="Kim T."/>
        </authorList>
    </citation>
    <scope>NUCLEOTIDE SEQUENCE [LARGE SCALE GENOMIC DNA]</scope>
    <source>
        <strain evidence="3">TK-2024</strain>
        <tissue evidence="3">Old leaves</tissue>
    </source>
</reference>
<feature type="signal peptide" evidence="2">
    <location>
        <begin position="1"/>
        <end position="28"/>
    </location>
</feature>
<protein>
    <recommendedName>
        <fullName evidence="5">DUF4283 domain-containing protein</fullName>
    </recommendedName>
</protein>
<evidence type="ECO:0008006" key="5">
    <source>
        <dbReference type="Google" id="ProtNLM"/>
    </source>
</evidence>
<evidence type="ECO:0000313" key="4">
    <source>
        <dbReference type="Proteomes" id="UP001396334"/>
    </source>
</evidence>
<comment type="caution">
    <text evidence="3">The sequence shown here is derived from an EMBL/GenBank/DDBJ whole genome shotgun (WGS) entry which is preliminary data.</text>
</comment>
<gene>
    <name evidence="3" type="ORF">V6N11_024436</name>
</gene>
<accession>A0ABR2QM43</accession>
<keyword evidence="2" id="KW-0732">Signal</keyword>
<evidence type="ECO:0000256" key="2">
    <source>
        <dbReference type="SAM" id="SignalP"/>
    </source>
</evidence>
<feature type="chain" id="PRO_5046067180" description="DUF4283 domain-containing protein" evidence="2">
    <location>
        <begin position="29"/>
        <end position="301"/>
    </location>
</feature>
<feature type="compositionally biased region" description="Basic and acidic residues" evidence="1">
    <location>
        <begin position="169"/>
        <end position="180"/>
    </location>
</feature>
<dbReference type="EMBL" id="JBBPBN010000035">
    <property type="protein sequence ID" value="KAK9001738.1"/>
    <property type="molecule type" value="Genomic_DNA"/>
</dbReference>
<organism evidence="3 4">
    <name type="scientific">Hibiscus sabdariffa</name>
    <name type="common">roselle</name>
    <dbReference type="NCBI Taxonomy" id="183260"/>
    <lineage>
        <taxon>Eukaryota</taxon>
        <taxon>Viridiplantae</taxon>
        <taxon>Streptophyta</taxon>
        <taxon>Embryophyta</taxon>
        <taxon>Tracheophyta</taxon>
        <taxon>Spermatophyta</taxon>
        <taxon>Magnoliopsida</taxon>
        <taxon>eudicotyledons</taxon>
        <taxon>Gunneridae</taxon>
        <taxon>Pentapetalae</taxon>
        <taxon>rosids</taxon>
        <taxon>malvids</taxon>
        <taxon>Malvales</taxon>
        <taxon>Malvaceae</taxon>
        <taxon>Malvoideae</taxon>
        <taxon>Hibiscus</taxon>
    </lineage>
</organism>
<dbReference type="PANTHER" id="PTHR34427:SF5">
    <property type="entry name" value="DUF4283 DOMAIN-CONTAINING PROTEIN"/>
    <property type="match status" value="1"/>
</dbReference>
<dbReference type="PANTHER" id="PTHR34427">
    <property type="entry name" value="DUF4283 DOMAIN PROTEIN"/>
    <property type="match status" value="1"/>
</dbReference>